<dbReference type="EMBL" id="BMMS01000011">
    <property type="protein sequence ID" value="GGO88163.1"/>
    <property type="molecule type" value="Genomic_DNA"/>
</dbReference>
<accession>A0A917ZQM0</accession>
<evidence type="ECO:0000313" key="5">
    <source>
        <dbReference type="Proteomes" id="UP000641932"/>
    </source>
</evidence>
<keyword evidence="3" id="KW-0732">Signal</keyword>
<keyword evidence="2" id="KW-0812">Transmembrane</keyword>
<protein>
    <recommendedName>
        <fullName evidence="6">IPT/TIG domain-containing protein</fullName>
    </recommendedName>
</protein>
<reference evidence="4" key="1">
    <citation type="journal article" date="2014" name="Int. J. Syst. Evol. Microbiol.">
        <title>Complete genome sequence of Corynebacterium casei LMG S-19264T (=DSM 44701T), isolated from a smear-ripened cheese.</title>
        <authorList>
            <consortium name="US DOE Joint Genome Institute (JGI-PGF)"/>
            <person name="Walter F."/>
            <person name="Albersmeier A."/>
            <person name="Kalinowski J."/>
            <person name="Ruckert C."/>
        </authorList>
    </citation>
    <scope>NUCLEOTIDE SEQUENCE</scope>
    <source>
        <strain evidence="4">CGMCC 4.7201</strain>
    </source>
</reference>
<feature type="chain" id="PRO_5037058001" description="IPT/TIG domain-containing protein" evidence="3">
    <location>
        <begin position="39"/>
        <end position="361"/>
    </location>
</feature>
<sequence length="361" mass="37674">MRHRVHPRTARGVARILPALLLCAAAVPALPGEPPAYAASRPTADVTPREGGAGGRVTVTGRGWKPHALLTLLVCGQNAIGGTGSCANSTGKAATTDARGRLSVRLPVAEPPKPCPCVVHIATVTGAEPAVVDVPFTVAGHPVAPLPERGGTSARLAALGVRLEGSNGFLNWFGAPAHRTLVVTVGNMGSAPARNPAFRVGTAHSVYAPRWEEVRWEGTIASGGRQDIRFPVELAMGAHGDYKVSLEYGGRLLAEKTWTAPRPWGATLFWVLLFTVVPAGIFRIGLEVVNRFNTHGNANGKGRRTGRGKGNDRPHSRGNGNGKGDRNGTGPAATTEGEAAALPWFAPDTLPATSNRRKGST</sequence>
<feature type="region of interest" description="Disordered" evidence="1">
    <location>
        <begin position="293"/>
        <end position="361"/>
    </location>
</feature>
<keyword evidence="2" id="KW-1133">Transmembrane helix</keyword>
<evidence type="ECO:0000256" key="3">
    <source>
        <dbReference type="SAM" id="SignalP"/>
    </source>
</evidence>
<feature type="signal peptide" evidence="3">
    <location>
        <begin position="1"/>
        <end position="38"/>
    </location>
</feature>
<evidence type="ECO:0000313" key="4">
    <source>
        <dbReference type="EMBL" id="GGO88163.1"/>
    </source>
</evidence>
<dbReference type="SUPFAM" id="SSF49319">
    <property type="entry name" value="Actinoxanthin-like"/>
    <property type="match status" value="1"/>
</dbReference>
<dbReference type="RefSeq" id="WP_189132003.1">
    <property type="nucleotide sequence ID" value="NZ_BMMS01000011.1"/>
</dbReference>
<keyword evidence="2" id="KW-0472">Membrane</keyword>
<dbReference type="Proteomes" id="UP000641932">
    <property type="component" value="Unassembled WGS sequence"/>
</dbReference>
<comment type="caution">
    <text evidence="4">The sequence shown here is derived from an EMBL/GenBank/DDBJ whole genome shotgun (WGS) entry which is preliminary data.</text>
</comment>
<evidence type="ECO:0000256" key="1">
    <source>
        <dbReference type="SAM" id="MobiDB-lite"/>
    </source>
</evidence>
<proteinExistence type="predicted"/>
<feature type="transmembrane region" description="Helical" evidence="2">
    <location>
        <begin position="264"/>
        <end position="286"/>
    </location>
</feature>
<gene>
    <name evidence="4" type="ORF">GCM10012280_28320</name>
</gene>
<evidence type="ECO:0008006" key="6">
    <source>
        <dbReference type="Google" id="ProtNLM"/>
    </source>
</evidence>
<dbReference type="Gene3D" id="2.60.40.230">
    <property type="entry name" value="Neocarzinostatin-like"/>
    <property type="match status" value="1"/>
</dbReference>
<dbReference type="InterPro" id="IPR027273">
    <property type="entry name" value="Neocarzinostatin-like"/>
</dbReference>
<dbReference type="AlphaFoldDB" id="A0A917ZQM0"/>
<organism evidence="4 5">
    <name type="scientific">Wenjunlia tyrosinilytica</name>
    <dbReference type="NCBI Taxonomy" id="1544741"/>
    <lineage>
        <taxon>Bacteria</taxon>
        <taxon>Bacillati</taxon>
        <taxon>Actinomycetota</taxon>
        <taxon>Actinomycetes</taxon>
        <taxon>Kitasatosporales</taxon>
        <taxon>Streptomycetaceae</taxon>
        <taxon>Wenjunlia</taxon>
    </lineage>
</organism>
<name>A0A917ZQM0_9ACTN</name>
<evidence type="ECO:0000256" key="2">
    <source>
        <dbReference type="SAM" id="Phobius"/>
    </source>
</evidence>
<keyword evidence="5" id="KW-1185">Reference proteome</keyword>
<reference evidence="4" key="2">
    <citation type="submission" date="2020-09" db="EMBL/GenBank/DDBJ databases">
        <authorList>
            <person name="Sun Q."/>
            <person name="Zhou Y."/>
        </authorList>
    </citation>
    <scope>NUCLEOTIDE SEQUENCE</scope>
    <source>
        <strain evidence="4">CGMCC 4.7201</strain>
    </source>
</reference>
<feature type="compositionally biased region" description="Low complexity" evidence="1">
    <location>
        <begin position="328"/>
        <end position="341"/>
    </location>
</feature>